<accession>A0A9E7JS39</accession>
<organism evidence="1 2">
    <name type="scientific">Musa troglodytarum</name>
    <name type="common">fe'i banana</name>
    <dbReference type="NCBI Taxonomy" id="320322"/>
    <lineage>
        <taxon>Eukaryota</taxon>
        <taxon>Viridiplantae</taxon>
        <taxon>Streptophyta</taxon>
        <taxon>Embryophyta</taxon>
        <taxon>Tracheophyta</taxon>
        <taxon>Spermatophyta</taxon>
        <taxon>Magnoliopsida</taxon>
        <taxon>Liliopsida</taxon>
        <taxon>Zingiberales</taxon>
        <taxon>Musaceae</taxon>
        <taxon>Musa</taxon>
    </lineage>
</organism>
<reference evidence="1" key="1">
    <citation type="submission" date="2022-05" db="EMBL/GenBank/DDBJ databases">
        <title>The Musa troglodytarum L. genome provides insights into the mechanism of non-climacteric behaviour and enrichment of carotenoids.</title>
        <authorList>
            <person name="Wang J."/>
        </authorList>
    </citation>
    <scope>NUCLEOTIDE SEQUENCE</scope>
    <source>
        <tissue evidence="1">Leaf</tissue>
    </source>
</reference>
<evidence type="ECO:0000313" key="2">
    <source>
        <dbReference type="Proteomes" id="UP001055439"/>
    </source>
</evidence>
<evidence type="ECO:0000313" key="1">
    <source>
        <dbReference type="EMBL" id="URD90584.1"/>
    </source>
</evidence>
<keyword evidence="2" id="KW-1185">Reference proteome</keyword>
<dbReference type="AlphaFoldDB" id="A0A9E7JS39"/>
<dbReference type="Proteomes" id="UP001055439">
    <property type="component" value="Chromosome 2"/>
</dbReference>
<protein>
    <submittedName>
        <fullName evidence="1">Basic region leucine zipper</fullName>
    </submittedName>
</protein>
<proteinExistence type="predicted"/>
<name>A0A9E7JS39_9LILI</name>
<dbReference type="EMBL" id="CP097504">
    <property type="protein sequence ID" value="URD90584.1"/>
    <property type="molecule type" value="Genomic_DNA"/>
</dbReference>
<dbReference type="OrthoDB" id="781563at2759"/>
<sequence length="173" mass="18878">MAFAGRWFVWPREAARGNDTLQRSSVPITVSLTPLVALFPARRNLMESHQQQRLPPAVAVTSSSNNSGGGGGFFPSLPGYFSLSPPPSYICFVHRSTPQPLPYSLFSSLPVHCNPPMVTAASSLFPSLFPFITAFFLFHHCLLPHSPQPSYSLFPLSLPLPCSPLPLHCCLSI</sequence>
<gene>
    <name evidence="1" type="ORF">MUK42_26862</name>
</gene>